<reference evidence="2" key="1">
    <citation type="submission" date="2017-07" db="EMBL/GenBank/DDBJ databases">
        <title>Taro Niue Genome Assembly and Annotation.</title>
        <authorList>
            <person name="Atibalentja N."/>
            <person name="Keating K."/>
            <person name="Fields C.J."/>
        </authorList>
    </citation>
    <scope>NUCLEOTIDE SEQUENCE</scope>
    <source>
        <strain evidence="2">Niue_2</strain>
        <tissue evidence="2">Leaf</tissue>
    </source>
</reference>
<evidence type="ECO:0000313" key="3">
    <source>
        <dbReference type="Proteomes" id="UP000652761"/>
    </source>
</evidence>
<keyword evidence="3" id="KW-1185">Reference proteome</keyword>
<feature type="region of interest" description="Disordered" evidence="1">
    <location>
        <begin position="14"/>
        <end position="34"/>
    </location>
</feature>
<proteinExistence type="predicted"/>
<evidence type="ECO:0000313" key="2">
    <source>
        <dbReference type="EMBL" id="MQL97687.1"/>
    </source>
</evidence>
<accession>A0A843VTX2</accession>
<feature type="non-terminal residue" evidence="2">
    <location>
        <position position="111"/>
    </location>
</feature>
<dbReference type="AlphaFoldDB" id="A0A843VTX2"/>
<dbReference type="EMBL" id="NMUH01002085">
    <property type="protein sequence ID" value="MQL97687.1"/>
    <property type="molecule type" value="Genomic_DNA"/>
</dbReference>
<protein>
    <submittedName>
        <fullName evidence="2">Uncharacterized protein</fullName>
    </submittedName>
</protein>
<dbReference type="Proteomes" id="UP000652761">
    <property type="component" value="Unassembled WGS sequence"/>
</dbReference>
<name>A0A843VTX2_COLES</name>
<organism evidence="2 3">
    <name type="scientific">Colocasia esculenta</name>
    <name type="common">Wild taro</name>
    <name type="synonym">Arum esculentum</name>
    <dbReference type="NCBI Taxonomy" id="4460"/>
    <lineage>
        <taxon>Eukaryota</taxon>
        <taxon>Viridiplantae</taxon>
        <taxon>Streptophyta</taxon>
        <taxon>Embryophyta</taxon>
        <taxon>Tracheophyta</taxon>
        <taxon>Spermatophyta</taxon>
        <taxon>Magnoliopsida</taxon>
        <taxon>Liliopsida</taxon>
        <taxon>Araceae</taxon>
        <taxon>Aroideae</taxon>
        <taxon>Colocasieae</taxon>
        <taxon>Colocasia</taxon>
    </lineage>
</organism>
<comment type="caution">
    <text evidence="2">The sequence shown here is derived from an EMBL/GenBank/DDBJ whole genome shotgun (WGS) entry which is preliminary data.</text>
</comment>
<gene>
    <name evidence="2" type="ORF">Taro_030389</name>
</gene>
<evidence type="ECO:0000256" key="1">
    <source>
        <dbReference type="SAM" id="MobiDB-lite"/>
    </source>
</evidence>
<sequence>THYLLRRTGVVGDTPLEETVGSDSERGETNALSTSTTDSRYVYFDLYDLRGLTPSPPLPPAVVHADDETSHHEGRIVMMNHRFTKHSDWLRAKSAWTTIARANFKHLLYNV</sequence>